<feature type="compositionally biased region" description="Pro residues" evidence="8">
    <location>
        <begin position="112"/>
        <end position="121"/>
    </location>
</feature>
<feature type="compositionally biased region" description="Basic and acidic residues" evidence="8">
    <location>
        <begin position="628"/>
        <end position="639"/>
    </location>
</feature>
<dbReference type="Pfam" id="PF01352">
    <property type="entry name" value="KRAB"/>
    <property type="match status" value="1"/>
</dbReference>
<feature type="compositionally biased region" description="Polar residues" evidence="8">
    <location>
        <begin position="100"/>
        <end position="109"/>
    </location>
</feature>
<evidence type="ECO:0000256" key="6">
    <source>
        <dbReference type="ARBA" id="ARBA00023242"/>
    </source>
</evidence>
<evidence type="ECO:0000259" key="9">
    <source>
        <dbReference type="PROSITE" id="PS50157"/>
    </source>
</evidence>
<feature type="domain" description="C2H2-type" evidence="9">
    <location>
        <begin position="210"/>
        <end position="237"/>
    </location>
</feature>
<feature type="domain" description="C2H2-type" evidence="9">
    <location>
        <begin position="546"/>
        <end position="573"/>
    </location>
</feature>
<dbReference type="GeneID" id="110088034"/>
<dbReference type="CDD" id="cd07765">
    <property type="entry name" value="KRAB_A-box"/>
    <property type="match status" value="1"/>
</dbReference>
<dbReference type="RefSeq" id="XP_072844947.1">
    <property type="nucleotide sequence ID" value="XM_072988846.1"/>
</dbReference>
<feature type="domain" description="C2H2-type" evidence="9">
    <location>
        <begin position="433"/>
        <end position="460"/>
    </location>
</feature>
<evidence type="ECO:0000313" key="12">
    <source>
        <dbReference type="RefSeq" id="XP_072844947.1"/>
    </source>
</evidence>
<evidence type="ECO:0000256" key="1">
    <source>
        <dbReference type="ARBA" id="ARBA00004123"/>
    </source>
</evidence>
<keyword evidence="2" id="KW-0479">Metal-binding</keyword>
<comment type="subcellular location">
    <subcellularLocation>
        <location evidence="1">Nucleus</location>
    </subcellularLocation>
</comment>
<feature type="domain" description="C2H2-type" evidence="9">
    <location>
        <begin position="376"/>
        <end position="403"/>
    </location>
</feature>
<organism evidence="11 12">
    <name type="scientific">Pogona vitticeps</name>
    <name type="common">central bearded dragon</name>
    <dbReference type="NCBI Taxonomy" id="103695"/>
    <lineage>
        <taxon>Eukaryota</taxon>
        <taxon>Metazoa</taxon>
        <taxon>Chordata</taxon>
        <taxon>Craniata</taxon>
        <taxon>Vertebrata</taxon>
        <taxon>Euteleostomi</taxon>
        <taxon>Lepidosauria</taxon>
        <taxon>Squamata</taxon>
        <taxon>Bifurcata</taxon>
        <taxon>Unidentata</taxon>
        <taxon>Episquamata</taxon>
        <taxon>Toxicofera</taxon>
        <taxon>Iguania</taxon>
        <taxon>Acrodonta</taxon>
        <taxon>Agamidae</taxon>
        <taxon>Amphibolurinae</taxon>
        <taxon>Pogona</taxon>
    </lineage>
</organism>
<keyword evidence="4 7" id="KW-0863">Zinc-finger</keyword>
<feature type="compositionally biased region" description="Polar residues" evidence="8">
    <location>
        <begin position="672"/>
        <end position="682"/>
    </location>
</feature>
<dbReference type="Gene3D" id="6.10.140.140">
    <property type="match status" value="1"/>
</dbReference>
<evidence type="ECO:0000256" key="5">
    <source>
        <dbReference type="ARBA" id="ARBA00022833"/>
    </source>
</evidence>
<dbReference type="PANTHER" id="PTHR24376:SF245">
    <property type="entry name" value="ZINC FINGER PROTEIN 11"/>
    <property type="match status" value="1"/>
</dbReference>
<feature type="domain" description="C2H2-type" evidence="9">
    <location>
        <begin position="461"/>
        <end position="488"/>
    </location>
</feature>
<keyword evidence="6" id="KW-0539">Nucleus</keyword>
<proteinExistence type="predicted"/>
<dbReference type="SUPFAM" id="SSF109640">
    <property type="entry name" value="KRAB domain (Kruppel-associated box)"/>
    <property type="match status" value="1"/>
</dbReference>
<protein>
    <submittedName>
        <fullName evidence="12 13">Uncharacterized protein isoform X1</fullName>
    </submittedName>
</protein>
<sequence>MEQYVLLDPRQRALYRDVMQESYETLMALGRNTFPFKFPLSKPDLLSHLEQRDEATAFDLQHPRGSPPAVPESKEEVNPVQEDPTGAQPVAEASEGLTGMPQSNEVQGESPQIPPSPPSPLNPNACLECGRTFSHKSALAKHQKIHTGEKPYECEECGKSFIQRSDLTIHQRTHTGERPYLCPDCGKSFAVSSTLLTHQRIHAPGGEKPNRCPECRKCFSNATALERHRKSHTGEKPHKCLDCGKSFAWSSHLERHRRIHTGEKPYKCHECGRAFAWSSHLDRHMRTHAVSALPEEAPPSRCLDCGKRVNHITHPHRFKHKSTQTPLEYEDVEVTEETTEVETERPYHCTMCRKGFSQSSNLLRHHQRMHTGEKLYPCSDCGQRFNWGSALLKHQRTHSKGKPYSCGEYAQVSEDATSSGRRQIIPVSTKKPHQGSDCNRSFTWRSHLEGHQGIHTGEKTYKCGQHGRGFTASKPLERHRRLHTRGRLHGCEECGKTFSSGSVVAAHRHHRNAKAKPHQCPECGKGFSAAAVLERHHRLHRGEKPYQCEVCGKGFAWSSHFDRHRRSHTGERPFPCAFCEKRFGRSSHRNRHQRTHAVTARGSDQRQNDQEGAVAAPVPPALDWWEGEGEKRPPLEPHEVWPPTLDPTSPFPWTAKSPGDAWRTMEEKSLGQEAQSLTNPEENWTRLPPQISLN</sequence>
<feature type="domain" description="C2H2-type" evidence="9">
    <location>
        <begin position="238"/>
        <end position="265"/>
    </location>
</feature>
<dbReference type="Gene3D" id="3.30.160.60">
    <property type="entry name" value="Classic Zinc Finger"/>
    <property type="match status" value="13"/>
</dbReference>
<feature type="domain" description="C2H2-type" evidence="9">
    <location>
        <begin position="489"/>
        <end position="517"/>
    </location>
</feature>
<keyword evidence="3" id="KW-0677">Repeat</keyword>
<accession>A0ABM5FHS4</accession>
<dbReference type="InterPro" id="IPR036236">
    <property type="entry name" value="Znf_C2H2_sf"/>
</dbReference>
<feature type="domain" description="C2H2-type" evidence="9">
    <location>
        <begin position="518"/>
        <end position="545"/>
    </location>
</feature>
<feature type="domain" description="C2H2-type" evidence="9">
    <location>
        <begin position="152"/>
        <end position="179"/>
    </location>
</feature>
<evidence type="ECO:0000256" key="4">
    <source>
        <dbReference type="ARBA" id="ARBA00022771"/>
    </source>
</evidence>
<dbReference type="Pfam" id="PF00096">
    <property type="entry name" value="zf-C2H2"/>
    <property type="match status" value="11"/>
</dbReference>
<feature type="domain" description="C2H2-type" evidence="9">
    <location>
        <begin position="180"/>
        <end position="209"/>
    </location>
</feature>
<dbReference type="SMART" id="SM00349">
    <property type="entry name" value="KRAB"/>
    <property type="match status" value="1"/>
</dbReference>
<feature type="domain" description="C2H2-type" evidence="9">
    <location>
        <begin position="347"/>
        <end position="375"/>
    </location>
</feature>
<feature type="domain" description="C2H2-type" evidence="9">
    <location>
        <begin position="266"/>
        <end position="289"/>
    </location>
</feature>
<evidence type="ECO:0000256" key="7">
    <source>
        <dbReference type="PROSITE-ProRule" id="PRU00042"/>
    </source>
</evidence>
<name>A0ABM5FHS4_9SAUR</name>
<evidence type="ECO:0000259" key="10">
    <source>
        <dbReference type="PROSITE" id="PS50805"/>
    </source>
</evidence>
<evidence type="ECO:0000256" key="8">
    <source>
        <dbReference type="SAM" id="MobiDB-lite"/>
    </source>
</evidence>
<feature type="domain" description="C2H2-type" evidence="9">
    <location>
        <begin position="574"/>
        <end position="597"/>
    </location>
</feature>
<keyword evidence="11" id="KW-1185">Reference proteome</keyword>
<feature type="domain" description="C2H2-type" evidence="9">
    <location>
        <begin position="124"/>
        <end position="151"/>
    </location>
</feature>
<evidence type="ECO:0000313" key="13">
    <source>
        <dbReference type="RefSeq" id="XP_072844948.1"/>
    </source>
</evidence>
<evidence type="ECO:0000313" key="11">
    <source>
        <dbReference type="Proteomes" id="UP001652642"/>
    </source>
</evidence>
<dbReference type="PROSITE" id="PS50157">
    <property type="entry name" value="ZINC_FINGER_C2H2_2"/>
    <property type="match status" value="14"/>
</dbReference>
<keyword evidence="5" id="KW-0862">Zinc</keyword>
<feature type="region of interest" description="Disordered" evidence="8">
    <location>
        <begin position="59"/>
        <end position="122"/>
    </location>
</feature>
<feature type="domain" description="KRAB" evidence="10">
    <location>
        <begin position="1"/>
        <end position="68"/>
    </location>
</feature>
<dbReference type="PROSITE" id="PS50805">
    <property type="entry name" value="KRAB"/>
    <property type="match status" value="1"/>
</dbReference>
<dbReference type="InterPro" id="IPR013087">
    <property type="entry name" value="Znf_C2H2_type"/>
</dbReference>
<dbReference type="Proteomes" id="UP001652642">
    <property type="component" value="Chromosome 2"/>
</dbReference>
<feature type="region of interest" description="Disordered" evidence="8">
    <location>
        <begin position="587"/>
        <end position="694"/>
    </location>
</feature>
<evidence type="ECO:0000256" key="3">
    <source>
        <dbReference type="ARBA" id="ARBA00022737"/>
    </source>
</evidence>
<dbReference type="PROSITE" id="PS00028">
    <property type="entry name" value="ZINC_FINGER_C2H2_1"/>
    <property type="match status" value="11"/>
</dbReference>
<dbReference type="InterPro" id="IPR036051">
    <property type="entry name" value="KRAB_dom_sf"/>
</dbReference>
<dbReference type="SUPFAM" id="SSF57667">
    <property type="entry name" value="beta-beta-alpha zinc fingers"/>
    <property type="match status" value="9"/>
</dbReference>
<evidence type="ECO:0000256" key="2">
    <source>
        <dbReference type="ARBA" id="ARBA00022723"/>
    </source>
</evidence>
<gene>
    <name evidence="12 13" type="primary">LOC110088034</name>
</gene>
<dbReference type="InterPro" id="IPR001909">
    <property type="entry name" value="KRAB"/>
</dbReference>
<dbReference type="PANTHER" id="PTHR24376">
    <property type="entry name" value="ZINC FINGER PROTEIN"/>
    <property type="match status" value="1"/>
</dbReference>
<reference evidence="11 12" key="1">
    <citation type="submission" date="2025-05" db="UniProtKB">
        <authorList>
            <consortium name="RefSeq"/>
        </authorList>
    </citation>
    <scope>NUCLEOTIDE SEQUENCE [LARGE SCALE GENOMIC DNA]</scope>
</reference>
<dbReference type="SMART" id="SM00355">
    <property type="entry name" value="ZnF_C2H2"/>
    <property type="match status" value="14"/>
</dbReference>
<dbReference type="RefSeq" id="XP_072844948.1">
    <property type="nucleotide sequence ID" value="XM_072988847.1"/>
</dbReference>